<dbReference type="Proteomes" id="UP000176917">
    <property type="component" value="Unassembled WGS sequence"/>
</dbReference>
<dbReference type="STRING" id="1802461.A3B24_00430"/>
<name>A0A1G2RLW0_9BACT</name>
<evidence type="ECO:0000313" key="2">
    <source>
        <dbReference type="EMBL" id="OHA73359.1"/>
    </source>
</evidence>
<keyword evidence="1" id="KW-0472">Membrane</keyword>
<dbReference type="EMBL" id="MHUG01000013">
    <property type="protein sequence ID" value="OHA73359.1"/>
    <property type="molecule type" value="Genomic_DNA"/>
</dbReference>
<protein>
    <submittedName>
        <fullName evidence="2">Uncharacterized protein</fullName>
    </submittedName>
</protein>
<organism evidence="2 3">
    <name type="scientific">Candidatus Wildermuthbacteria bacterium RIFCSPLOWO2_01_FULL_48_16</name>
    <dbReference type="NCBI Taxonomy" id="1802461"/>
    <lineage>
        <taxon>Bacteria</taxon>
        <taxon>Candidatus Wildermuthiibacteriota</taxon>
    </lineage>
</organism>
<keyword evidence="1" id="KW-1133">Transmembrane helix</keyword>
<gene>
    <name evidence="2" type="ORF">A3B24_00430</name>
</gene>
<feature type="transmembrane region" description="Helical" evidence="1">
    <location>
        <begin position="54"/>
        <end position="72"/>
    </location>
</feature>
<evidence type="ECO:0000313" key="3">
    <source>
        <dbReference type="Proteomes" id="UP000176917"/>
    </source>
</evidence>
<keyword evidence="1" id="KW-0812">Transmembrane</keyword>
<proteinExistence type="predicted"/>
<reference evidence="2 3" key="1">
    <citation type="journal article" date="2016" name="Nat. Commun.">
        <title>Thousands of microbial genomes shed light on interconnected biogeochemical processes in an aquifer system.</title>
        <authorList>
            <person name="Anantharaman K."/>
            <person name="Brown C.T."/>
            <person name="Hug L.A."/>
            <person name="Sharon I."/>
            <person name="Castelle C.J."/>
            <person name="Probst A.J."/>
            <person name="Thomas B.C."/>
            <person name="Singh A."/>
            <person name="Wilkins M.J."/>
            <person name="Karaoz U."/>
            <person name="Brodie E.L."/>
            <person name="Williams K.H."/>
            <person name="Hubbard S.S."/>
            <person name="Banfield J.F."/>
        </authorList>
    </citation>
    <scope>NUCLEOTIDE SEQUENCE [LARGE SCALE GENOMIC DNA]</scope>
</reference>
<evidence type="ECO:0000256" key="1">
    <source>
        <dbReference type="SAM" id="Phobius"/>
    </source>
</evidence>
<feature type="transmembrane region" description="Helical" evidence="1">
    <location>
        <begin position="6"/>
        <end position="24"/>
    </location>
</feature>
<dbReference type="AlphaFoldDB" id="A0A1G2RLW0"/>
<sequence length="73" mass="7800">MVQTLIASIIAGIAGLWIASRTFPGTRLEDPLTLLIAGATLGVVITIIKPFANFIVISLLFAIGITLTIFFLR</sequence>
<comment type="caution">
    <text evidence="2">The sequence shown here is derived from an EMBL/GenBank/DDBJ whole genome shotgun (WGS) entry which is preliminary data.</text>
</comment>
<accession>A0A1G2RLW0</accession>
<feature type="transmembrane region" description="Helical" evidence="1">
    <location>
        <begin position="31"/>
        <end position="48"/>
    </location>
</feature>